<dbReference type="InterPro" id="IPR000719">
    <property type="entry name" value="Prot_kinase_dom"/>
</dbReference>
<dbReference type="Gene3D" id="1.10.510.10">
    <property type="entry name" value="Transferase(Phosphotransferase) domain 1"/>
    <property type="match status" value="1"/>
</dbReference>
<dbReference type="PANTHER" id="PTHR47989">
    <property type="entry name" value="OS01G0750732 PROTEIN"/>
    <property type="match status" value="1"/>
</dbReference>
<dbReference type="SMART" id="SM00220">
    <property type="entry name" value="S_TKc"/>
    <property type="match status" value="1"/>
</dbReference>
<keyword evidence="1" id="KW-0547">Nucleotide-binding</keyword>
<feature type="transmembrane region" description="Helical" evidence="3">
    <location>
        <begin position="6"/>
        <end position="34"/>
    </location>
</feature>
<accession>C3SA87</accession>
<keyword evidence="5" id="KW-0808">Transferase</keyword>
<keyword evidence="3" id="KW-0812">Transmembrane</keyword>
<protein>
    <submittedName>
        <fullName evidence="5">Putative serine/threonine kinase</fullName>
    </submittedName>
</protein>
<dbReference type="PROSITE" id="PS50011">
    <property type="entry name" value="PROTEIN_KINASE_DOM"/>
    <property type="match status" value="1"/>
</dbReference>
<dbReference type="FunFam" id="1.10.510.10:FF:000496">
    <property type="entry name" value="Calcium/calmodulin-regulated receptor-like kinase 2"/>
    <property type="match status" value="1"/>
</dbReference>
<dbReference type="GO" id="GO:0004672">
    <property type="term" value="F:protein kinase activity"/>
    <property type="evidence" value="ECO:0007669"/>
    <property type="project" value="InterPro"/>
</dbReference>
<dbReference type="AlphaFoldDB" id="C3SA87"/>
<sequence length="465" mass="51344">MVGSAGKVVVIVVAAGVTSALLAAACVFLAIWLYRRRASVVAGTRTRSLESTTATLRAGSVGFDSSVSISVASQSVADWGQHPLPAAKRAAFWGWRGGNNGRDAPQLLSVSGIPQYHYKYGVYLHYSDCNFGVDALMMLSCPVSSMDLQKATNNFTMILGQGSFGPVYKAVMPTGEVVAVKVLASDSTQGEREFQTEVVLLSRLHHRNLVNLVGYCVEKGQRILIYEFMSNGNLASLLYGDNKRSLSWQERLQIAHDVSHGIEYLHEGAVPPVIHRDLKSANILLDQSMRAKVADFGLSKEEVFDGRKSALKGTYGYMDPDYMSTNKFTKKSDVYSFGIILFELITAINPQQGLMEYIDLAAIGGEGKVDWEEILDKNLLAGSVAEEARVLADVAYRCINKSPRKRPWISEVTQAISRLRQRQLMKHDTTALPRSETRTVLRRIEYQHVELSDLTGLKELTPMRA</sequence>
<evidence type="ECO:0000256" key="2">
    <source>
        <dbReference type="ARBA" id="ARBA00022840"/>
    </source>
</evidence>
<dbReference type="PANTHER" id="PTHR47989:SF43">
    <property type="entry name" value="CALCIUM_CALMODULIN-REGULATED RECEPTOR-LIKE KINASE 2"/>
    <property type="match status" value="1"/>
</dbReference>
<name>C3SA87_BRADI</name>
<evidence type="ECO:0000256" key="1">
    <source>
        <dbReference type="ARBA" id="ARBA00022741"/>
    </source>
</evidence>
<dbReference type="InterPro" id="IPR008271">
    <property type="entry name" value="Ser/Thr_kinase_AS"/>
</dbReference>
<keyword evidence="3" id="KW-1133">Transmembrane helix</keyword>
<dbReference type="Pfam" id="PF07714">
    <property type="entry name" value="PK_Tyr_Ser-Thr"/>
    <property type="match status" value="1"/>
</dbReference>
<dbReference type="PROSITE" id="PS51257">
    <property type="entry name" value="PROKAR_LIPOPROTEIN"/>
    <property type="match status" value="1"/>
</dbReference>
<reference evidence="5" key="1">
    <citation type="journal article" date="2009" name="Plant Mol. Biol.">
        <title>Structural characterization of Brachypodium genome and its syntenic relationship with rice and wheat.</title>
        <authorList>
            <person name="Huo N."/>
            <person name="Vogel J.P."/>
            <person name="Lazo G.R."/>
            <person name="You F.M."/>
            <person name="Ma Y."/>
            <person name="McMahon S."/>
            <person name="Dvorak J."/>
            <person name="Anderson O.D."/>
            <person name="Luo M.C."/>
            <person name="Gu Y.Q."/>
        </authorList>
    </citation>
    <scope>NUCLEOTIDE SEQUENCE</scope>
</reference>
<evidence type="ECO:0000259" key="4">
    <source>
        <dbReference type="PROSITE" id="PS50011"/>
    </source>
</evidence>
<keyword evidence="5" id="KW-0418">Kinase</keyword>
<proteinExistence type="predicted"/>
<keyword evidence="3" id="KW-0472">Membrane</keyword>
<dbReference type="PROSITE" id="PS00108">
    <property type="entry name" value="PROTEIN_KINASE_ST"/>
    <property type="match status" value="1"/>
</dbReference>
<evidence type="ECO:0000313" key="5">
    <source>
        <dbReference type="EMBL" id="ACF22721.1"/>
    </source>
</evidence>
<keyword evidence="2" id="KW-0067">ATP-binding</keyword>
<dbReference type="Gene3D" id="3.30.200.20">
    <property type="entry name" value="Phosphorylase Kinase, domain 1"/>
    <property type="match status" value="1"/>
</dbReference>
<dbReference type="FunFam" id="3.30.200.20:FF:000162">
    <property type="entry name" value="Adenine nucleotide alpha hydrolase-like domain kinase"/>
    <property type="match status" value="1"/>
</dbReference>
<evidence type="ECO:0000256" key="3">
    <source>
        <dbReference type="SAM" id="Phobius"/>
    </source>
</evidence>
<dbReference type="InterPro" id="IPR001245">
    <property type="entry name" value="Ser-Thr/Tyr_kinase_cat_dom"/>
</dbReference>
<organism evidence="5">
    <name type="scientific">Brachypodium distachyon</name>
    <name type="common">Purple false brome</name>
    <name type="synonym">Trachynia distachya</name>
    <dbReference type="NCBI Taxonomy" id="15368"/>
    <lineage>
        <taxon>Eukaryota</taxon>
        <taxon>Viridiplantae</taxon>
        <taxon>Streptophyta</taxon>
        <taxon>Embryophyta</taxon>
        <taxon>Tracheophyta</taxon>
        <taxon>Spermatophyta</taxon>
        <taxon>Magnoliopsida</taxon>
        <taxon>Liliopsida</taxon>
        <taxon>Poales</taxon>
        <taxon>Poaceae</taxon>
        <taxon>BOP clade</taxon>
        <taxon>Pooideae</taxon>
        <taxon>Stipodae</taxon>
        <taxon>Brachypodieae</taxon>
        <taxon>Brachypodium</taxon>
    </lineage>
</organism>
<dbReference type="CDD" id="cd14066">
    <property type="entry name" value="STKc_IRAK"/>
    <property type="match status" value="1"/>
</dbReference>
<dbReference type="InterPro" id="IPR011009">
    <property type="entry name" value="Kinase-like_dom_sf"/>
</dbReference>
<dbReference type="SUPFAM" id="SSF56112">
    <property type="entry name" value="Protein kinase-like (PK-like)"/>
    <property type="match status" value="1"/>
</dbReference>
<dbReference type="GO" id="GO:0005524">
    <property type="term" value="F:ATP binding"/>
    <property type="evidence" value="ECO:0007669"/>
    <property type="project" value="UniProtKB-KW"/>
</dbReference>
<dbReference type="ExpressionAtlas" id="C3SA87">
    <property type="expression patterns" value="baseline and differential"/>
</dbReference>
<feature type="domain" description="Protein kinase" evidence="4">
    <location>
        <begin position="153"/>
        <end position="419"/>
    </location>
</feature>
<dbReference type="EMBL" id="EU730897">
    <property type="protein sequence ID" value="ACF22721.1"/>
    <property type="molecule type" value="Genomic_DNA"/>
</dbReference>